<evidence type="ECO:0000259" key="2">
    <source>
        <dbReference type="Pfam" id="PF08572"/>
    </source>
</evidence>
<evidence type="ECO:0000256" key="1">
    <source>
        <dbReference type="SAM" id="MobiDB-lite"/>
    </source>
</evidence>
<dbReference type="PANTHER" id="PTHR14212">
    <property type="entry name" value="U4/U6-ASSOCIATED RNA SPLICING FACTOR-RELATED"/>
    <property type="match status" value="1"/>
</dbReference>
<feature type="region of interest" description="Disordered" evidence="1">
    <location>
        <begin position="1"/>
        <end position="37"/>
    </location>
</feature>
<dbReference type="OrthoDB" id="10264544at2759"/>
<feature type="domain" description="Pre-mRNA-splicing factor 3" evidence="2">
    <location>
        <begin position="164"/>
        <end position="256"/>
    </location>
</feature>
<dbReference type="EMBL" id="AZBU02000005">
    <property type="protein sequence ID" value="TKR77025.1"/>
    <property type="molecule type" value="Genomic_DNA"/>
</dbReference>
<comment type="caution">
    <text evidence="3">The sequence shown here is derived from an EMBL/GenBank/DDBJ whole genome shotgun (WGS) entry which is preliminary data.</text>
</comment>
<keyword evidence="4" id="KW-1185">Reference proteome</keyword>
<gene>
    <name evidence="3" type="ORF">L596_018075</name>
</gene>
<dbReference type="InterPro" id="IPR027104">
    <property type="entry name" value="Prp3"/>
</dbReference>
<accession>A0A4V6A1X0</accession>
<dbReference type="InterPro" id="IPR013881">
    <property type="entry name" value="Pre-mRNA_splic_Prp3_dom"/>
</dbReference>
<proteinExistence type="predicted"/>
<dbReference type="Proteomes" id="UP000298663">
    <property type="component" value="Unassembled WGS sequence"/>
</dbReference>
<reference evidence="3 4" key="2">
    <citation type="journal article" date="2019" name="G3 (Bethesda)">
        <title>Hybrid Assembly of the Genome of the Entomopathogenic Nematode Steinernema carpocapsae Identifies the X-Chromosome.</title>
        <authorList>
            <person name="Serra L."/>
            <person name="Macchietto M."/>
            <person name="Macias-Munoz A."/>
            <person name="McGill C.J."/>
            <person name="Rodriguez I.M."/>
            <person name="Rodriguez B."/>
            <person name="Murad R."/>
            <person name="Mortazavi A."/>
        </authorList>
    </citation>
    <scope>NUCLEOTIDE SEQUENCE [LARGE SCALE GENOMIC DNA]</scope>
    <source>
        <strain evidence="3 4">ALL</strain>
    </source>
</reference>
<evidence type="ECO:0000313" key="4">
    <source>
        <dbReference type="Proteomes" id="UP000298663"/>
    </source>
</evidence>
<reference evidence="3 4" key="1">
    <citation type="journal article" date="2015" name="Genome Biol.">
        <title>Comparative genomics of Steinernema reveals deeply conserved gene regulatory networks.</title>
        <authorList>
            <person name="Dillman A.R."/>
            <person name="Macchietto M."/>
            <person name="Porter C.F."/>
            <person name="Rogers A."/>
            <person name="Williams B."/>
            <person name="Antoshechkin I."/>
            <person name="Lee M.M."/>
            <person name="Goodwin Z."/>
            <person name="Lu X."/>
            <person name="Lewis E.E."/>
            <person name="Goodrich-Blair H."/>
            <person name="Stock S.P."/>
            <person name="Adams B.J."/>
            <person name="Sternberg P.W."/>
            <person name="Mortazavi A."/>
        </authorList>
    </citation>
    <scope>NUCLEOTIDE SEQUENCE [LARGE SCALE GENOMIC DNA]</scope>
    <source>
        <strain evidence="3 4">ALL</strain>
    </source>
</reference>
<name>A0A4V6A1X0_STECR</name>
<sequence>MDRSRKRNGDAFVDDREDYKKSRNGDDAPMVSEEQLKGKEVMYQAQMAIQERKRQLNIANNRTVPPALQVKAPPIHSHTAKLTTAEASVFMASQIDKRSEKLNELKAKLAANNALATLNKKPAATAALVVPLKKDPLPIVKEAVPTAPVEEEPSSSREKFEFKPYLDPRLKVRGAARGRREAFQFHEKGTFEALANKQRQTAQLEKLQSKISETAKSTGISSAVRLAMVTPAIQDSSDVPEVEWWDEIVLNGTGYDGMPSLVNPSQSGTLRQSQISSSIQFSSSLQMKLQLTCKP</sequence>
<dbReference type="GO" id="GO:0000398">
    <property type="term" value="P:mRNA splicing, via spliceosome"/>
    <property type="evidence" value="ECO:0007669"/>
    <property type="project" value="InterPro"/>
</dbReference>
<dbReference type="Pfam" id="PF08572">
    <property type="entry name" value="PRP3"/>
    <property type="match status" value="1"/>
</dbReference>
<dbReference type="PANTHER" id="PTHR14212:SF0">
    <property type="entry name" value="U4_U6 SMALL NUCLEAR RIBONUCLEOPROTEIN PRP3"/>
    <property type="match status" value="1"/>
</dbReference>
<protein>
    <recommendedName>
        <fullName evidence="2">Pre-mRNA-splicing factor 3 domain-containing protein</fullName>
    </recommendedName>
</protein>
<dbReference type="AlphaFoldDB" id="A0A4V6A1X0"/>
<evidence type="ECO:0000313" key="3">
    <source>
        <dbReference type="EMBL" id="TKR77025.1"/>
    </source>
</evidence>
<feature type="compositionally biased region" description="Basic and acidic residues" evidence="1">
    <location>
        <begin position="1"/>
        <end position="26"/>
    </location>
</feature>
<dbReference type="GO" id="GO:0046540">
    <property type="term" value="C:U4/U6 x U5 tri-snRNP complex"/>
    <property type="evidence" value="ECO:0007669"/>
    <property type="project" value="InterPro"/>
</dbReference>
<organism evidence="3 4">
    <name type="scientific">Steinernema carpocapsae</name>
    <name type="common">Entomopathogenic nematode</name>
    <dbReference type="NCBI Taxonomy" id="34508"/>
    <lineage>
        <taxon>Eukaryota</taxon>
        <taxon>Metazoa</taxon>
        <taxon>Ecdysozoa</taxon>
        <taxon>Nematoda</taxon>
        <taxon>Chromadorea</taxon>
        <taxon>Rhabditida</taxon>
        <taxon>Tylenchina</taxon>
        <taxon>Panagrolaimomorpha</taxon>
        <taxon>Strongyloidoidea</taxon>
        <taxon>Steinernematidae</taxon>
        <taxon>Steinernema</taxon>
    </lineage>
</organism>
<dbReference type="STRING" id="34508.A0A4V6A1X0"/>